<dbReference type="Proteomes" id="UP001163603">
    <property type="component" value="Chromosome 12"/>
</dbReference>
<evidence type="ECO:0000313" key="1">
    <source>
        <dbReference type="EMBL" id="KAJ0018821.1"/>
    </source>
</evidence>
<evidence type="ECO:0000313" key="2">
    <source>
        <dbReference type="Proteomes" id="UP001163603"/>
    </source>
</evidence>
<reference evidence="2" key="1">
    <citation type="journal article" date="2023" name="G3 (Bethesda)">
        <title>Genome assembly and association tests identify interacting loci associated with vigor, precocity, and sex in interspecific pistachio rootstocks.</title>
        <authorList>
            <person name="Palmer W."/>
            <person name="Jacygrad E."/>
            <person name="Sagayaradj S."/>
            <person name="Cavanaugh K."/>
            <person name="Han R."/>
            <person name="Bertier L."/>
            <person name="Beede B."/>
            <person name="Kafkas S."/>
            <person name="Golino D."/>
            <person name="Preece J."/>
            <person name="Michelmore R."/>
        </authorList>
    </citation>
    <scope>NUCLEOTIDE SEQUENCE [LARGE SCALE GENOMIC DNA]</scope>
</reference>
<protein>
    <submittedName>
        <fullName evidence="1">Uncharacterized protein</fullName>
    </submittedName>
</protein>
<organism evidence="1 2">
    <name type="scientific">Pistacia integerrima</name>
    <dbReference type="NCBI Taxonomy" id="434235"/>
    <lineage>
        <taxon>Eukaryota</taxon>
        <taxon>Viridiplantae</taxon>
        <taxon>Streptophyta</taxon>
        <taxon>Embryophyta</taxon>
        <taxon>Tracheophyta</taxon>
        <taxon>Spermatophyta</taxon>
        <taxon>Magnoliopsida</taxon>
        <taxon>eudicotyledons</taxon>
        <taxon>Gunneridae</taxon>
        <taxon>Pentapetalae</taxon>
        <taxon>rosids</taxon>
        <taxon>malvids</taxon>
        <taxon>Sapindales</taxon>
        <taxon>Anacardiaceae</taxon>
        <taxon>Pistacia</taxon>
    </lineage>
</organism>
<proteinExistence type="predicted"/>
<comment type="caution">
    <text evidence="1">The sequence shown here is derived from an EMBL/GenBank/DDBJ whole genome shotgun (WGS) entry which is preliminary data.</text>
</comment>
<gene>
    <name evidence="1" type="ORF">Pint_09810</name>
</gene>
<accession>A0ACC0XN46</accession>
<sequence>MNKKSLAILLRARMRPTNSNKLALSPLPNEVNLMQSSGSRAAQHGLENENKPQKSFLVSGEEAQLAGAEEVGGYPAVFYRIERNLRHALKPMYESLFERLNMHPGGLKFLSSLRADILYILATWLSPAALELHQIMTQLLCWRKLWLMRHASIPCLGCASNQQPYRFKEKAGGWSPVFWVFTSSNTCLQPGLAGINLVKFLIKRVITLVKRDMPQISTYATLSPVPGYIQWLISKWASQSKLAEVEDISQSSDGGSNSTFLESVAGRNGTEVMLNLLTSRNHEWSNSDKLLSVLKAPLLRLCARYLLQEKKRVKALDSVANFHLQNGAMIERINWMADRSEKGLNQSAGIMVNYVYRLGHIEEYAQSYFSTGNIHASDDVRRYVELLKEREAKTD</sequence>
<name>A0ACC0XN46_9ROSI</name>
<keyword evidence="2" id="KW-1185">Reference proteome</keyword>
<dbReference type="EMBL" id="CM047747">
    <property type="protein sequence ID" value="KAJ0018821.1"/>
    <property type="molecule type" value="Genomic_DNA"/>
</dbReference>